<feature type="domain" description="RING-type" evidence="2">
    <location>
        <begin position="195"/>
        <end position="235"/>
    </location>
</feature>
<keyword evidence="1" id="KW-0862">Zinc</keyword>
<dbReference type="PROSITE" id="PS50089">
    <property type="entry name" value="ZF_RING_2"/>
    <property type="match status" value="1"/>
</dbReference>
<keyword evidence="1" id="KW-0863">Zinc-finger</keyword>
<name>R0K8Y4_EXST2</name>
<keyword evidence="4" id="KW-1185">Reference proteome</keyword>
<dbReference type="PANTHER" id="PTHR22765">
    <property type="entry name" value="RING FINGER AND PROTEASE ASSOCIATED DOMAIN-CONTAINING"/>
    <property type="match status" value="1"/>
</dbReference>
<dbReference type="PANTHER" id="PTHR22765:SF434">
    <property type="entry name" value="GB|AAD18119.1-RELATED"/>
    <property type="match status" value="1"/>
</dbReference>
<dbReference type="Pfam" id="PF13639">
    <property type="entry name" value="zf-RING_2"/>
    <property type="match status" value="1"/>
</dbReference>
<evidence type="ECO:0000256" key="1">
    <source>
        <dbReference type="PROSITE-ProRule" id="PRU00175"/>
    </source>
</evidence>
<reference evidence="3 4" key="2">
    <citation type="journal article" date="2013" name="PLoS Genet.">
        <title>Comparative genome structure, secondary metabolite, and effector coding capacity across Cochliobolus pathogens.</title>
        <authorList>
            <person name="Condon B.J."/>
            <person name="Leng Y."/>
            <person name="Wu D."/>
            <person name="Bushley K.E."/>
            <person name="Ohm R.A."/>
            <person name="Otillar R."/>
            <person name="Martin J."/>
            <person name="Schackwitz W."/>
            <person name="Grimwood J."/>
            <person name="MohdZainudin N."/>
            <person name="Xue C."/>
            <person name="Wang R."/>
            <person name="Manning V.A."/>
            <person name="Dhillon B."/>
            <person name="Tu Z.J."/>
            <person name="Steffenson B.J."/>
            <person name="Salamov A."/>
            <person name="Sun H."/>
            <person name="Lowry S."/>
            <person name="LaButti K."/>
            <person name="Han J."/>
            <person name="Copeland A."/>
            <person name="Lindquist E."/>
            <person name="Barry K."/>
            <person name="Schmutz J."/>
            <person name="Baker S.E."/>
            <person name="Ciuffetti L.M."/>
            <person name="Grigoriev I.V."/>
            <person name="Zhong S."/>
            <person name="Turgeon B.G."/>
        </authorList>
    </citation>
    <scope>NUCLEOTIDE SEQUENCE [LARGE SCALE GENOMIC DNA]</scope>
    <source>
        <strain evidence="4">28A</strain>
    </source>
</reference>
<keyword evidence="1" id="KW-0479">Metal-binding</keyword>
<dbReference type="GO" id="GO:0008270">
    <property type="term" value="F:zinc ion binding"/>
    <property type="evidence" value="ECO:0007669"/>
    <property type="project" value="UniProtKB-KW"/>
</dbReference>
<proteinExistence type="predicted"/>
<dbReference type="EMBL" id="KB908626">
    <property type="protein sequence ID" value="EOA85914.1"/>
    <property type="molecule type" value="Genomic_DNA"/>
</dbReference>
<dbReference type="InterPro" id="IPR051826">
    <property type="entry name" value="E3_ubiquitin-ligase_domain"/>
</dbReference>
<dbReference type="HOGENOM" id="CLU_101885_0_0_1"/>
<dbReference type="InterPro" id="IPR013083">
    <property type="entry name" value="Znf_RING/FYVE/PHD"/>
</dbReference>
<accession>R0K8Y4</accession>
<evidence type="ECO:0000259" key="2">
    <source>
        <dbReference type="PROSITE" id="PS50089"/>
    </source>
</evidence>
<dbReference type="SUPFAM" id="SSF57850">
    <property type="entry name" value="RING/U-box"/>
    <property type="match status" value="1"/>
</dbReference>
<sequence>MATHHFIEQIKELEILAQRNKSKGYCDTARNAMHKAQSIWSPALGIAKPDFSSEEWHELDVEDVNQLTALAQRNKSKGYCEVARNAMHKAQSIWSPALGIAKPDFSSEDWHELNIEQMERMAAIAEENALSGWESGARAALERARIAWERLAEPRPSRPRISQEARRQLGRMLNSQQEVWTATNLSTLGEVTFSCPICIEDLSGICYKHNSCKKTFCHECLDSWMRLSRTCPLCRQDL</sequence>
<organism evidence="3 4">
    <name type="scientific">Exserohilum turcicum (strain 28A)</name>
    <name type="common">Northern leaf blight fungus</name>
    <name type="synonym">Setosphaeria turcica</name>
    <dbReference type="NCBI Taxonomy" id="671987"/>
    <lineage>
        <taxon>Eukaryota</taxon>
        <taxon>Fungi</taxon>
        <taxon>Dikarya</taxon>
        <taxon>Ascomycota</taxon>
        <taxon>Pezizomycotina</taxon>
        <taxon>Dothideomycetes</taxon>
        <taxon>Pleosporomycetidae</taxon>
        <taxon>Pleosporales</taxon>
        <taxon>Pleosporineae</taxon>
        <taxon>Pleosporaceae</taxon>
        <taxon>Exserohilum</taxon>
    </lineage>
</organism>
<dbReference type="OrthoDB" id="3657150at2759"/>
<reference evidence="3 4" key="1">
    <citation type="journal article" date="2012" name="PLoS Pathog.">
        <title>Diverse lifestyles and strategies of plant pathogenesis encoded in the genomes of eighteen Dothideomycetes fungi.</title>
        <authorList>
            <person name="Ohm R.A."/>
            <person name="Feau N."/>
            <person name="Henrissat B."/>
            <person name="Schoch C.L."/>
            <person name="Horwitz B.A."/>
            <person name="Barry K.W."/>
            <person name="Condon B.J."/>
            <person name="Copeland A.C."/>
            <person name="Dhillon B."/>
            <person name="Glaser F."/>
            <person name="Hesse C.N."/>
            <person name="Kosti I."/>
            <person name="LaButti K."/>
            <person name="Lindquist E.A."/>
            <person name="Lucas S."/>
            <person name="Salamov A.A."/>
            <person name="Bradshaw R.E."/>
            <person name="Ciuffetti L."/>
            <person name="Hamelin R.C."/>
            <person name="Kema G.H.J."/>
            <person name="Lawrence C."/>
            <person name="Scott J.A."/>
            <person name="Spatafora J.W."/>
            <person name="Turgeon B.G."/>
            <person name="de Wit P.J.G.M."/>
            <person name="Zhong S."/>
            <person name="Goodwin S.B."/>
            <person name="Grigoriev I.V."/>
        </authorList>
    </citation>
    <scope>NUCLEOTIDE SEQUENCE [LARGE SCALE GENOMIC DNA]</scope>
    <source>
        <strain evidence="4">28A</strain>
    </source>
</reference>
<gene>
    <name evidence="3" type="ORF">SETTUDRAFT_39934</name>
</gene>
<dbReference type="GeneID" id="19404546"/>
<dbReference type="GO" id="GO:0006511">
    <property type="term" value="P:ubiquitin-dependent protein catabolic process"/>
    <property type="evidence" value="ECO:0007669"/>
    <property type="project" value="TreeGrafter"/>
</dbReference>
<dbReference type="InterPro" id="IPR001841">
    <property type="entry name" value="Znf_RING"/>
</dbReference>
<dbReference type="Proteomes" id="UP000016935">
    <property type="component" value="Unassembled WGS sequence"/>
</dbReference>
<dbReference type="STRING" id="671987.R0K8Y4"/>
<evidence type="ECO:0000313" key="4">
    <source>
        <dbReference type="Proteomes" id="UP000016935"/>
    </source>
</evidence>
<evidence type="ECO:0000313" key="3">
    <source>
        <dbReference type="EMBL" id="EOA85914.1"/>
    </source>
</evidence>
<dbReference type="Gene3D" id="3.30.40.10">
    <property type="entry name" value="Zinc/RING finger domain, C3HC4 (zinc finger)"/>
    <property type="match status" value="1"/>
</dbReference>
<dbReference type="GO" id="GO:0061630">
    <property type="term" value="F:ubiquitin protein ligase activity"/>
    <property type="evidence" value="ECO:0007669"/>
    <property type="project" value="TreeGrafter"/>
</dbReference>
<dbReference type="AlphaFoldDB" id="R0K8Y4"/>
<protein>
    <recommendedName>
        <fullName evidence="2">RING-type domain-containing protein</fullName>
    </recommendedName>
</protein>
<dbReference type="RefSeq" id="XP_008026406.1">
    <property type="nucleotide sequence ID" value="XM_008028215.1"/>
</dbReference>